<dbReference type="Pfam" id="PF01553">
    <property type="entry name" value="Acyltransferase"/>
    <property type="match status" value="1"/>
</dbReference>
<keyword evidence="2" id="KW-0808">Transferase</keyword>
<accession>A0A4Q4S106</accession>
<dbReference type="PANTHER" id="PTHR10983">
    <property type="entry name" value="1-ACYLGLYCEROL-3-PHOSPHATE ACYLTRANSFERASE-RELATED"/>
    <property type="match status" value="1"/>
</dbReference>
<dbReference type="OrthoDB" id="189226at2759"/>
<keyword evidence="7" id="KW-1185">Reference proteome</keyword>
<dbReference type="EMBL" id="PEJP01000021">
    <property type="protein sequence ID" value="RYO63352.1"/>
    <property type="molecule type" value="Genomic_DNA"/>
</dbReference>
<evidence type="ECO:0000256" key="2">
    <source>
        <dbReference type="ARBA" id="ARBA00022679"/>
    </source>
</evidence>
<name>A0A4Q4S106_9PLEO</name>
<organism evidence="6 7">
    <name type="scientific">Alternaria arborescens</name>
    <dbReference type="NCBI Taxonomy" id="156630"/>
    <lineage>
        <taxon>Eukaryota</taxon>
        <taxon>Fungi</taxon>
        <taxon>Dikarya</taxon>
        <taxon>Ascomycota</taxon>
        <taxon>Pezizomycotina</taxon>
        <taxon>Dothideomycetes</taxon>
        <taxon>Pleosporomycetidae</taxon>
        <taxon>Pleosporales</taxon>
        <taxon>Pleosporineae</taxon>
        <taxon>Pleosporaceae</taxon>
        <taxon>Alternaria</taxon>
        <taxon>Alternaria sect. Alternaria</taxon>
    </lineage>
</organism>
<gene>
    <name evidence="6" type="ORF">AA0113_g6085</name>
</gene>
<dbReference type="Proteomes" id="UP000293823">
    <property type="component" value="Unassembled WGS sequence"/>
</dbReference>
<dbReference type="GO" id="GO:0005783">
    <property type="term" value="C:endoplasmic reticulum"/>
    <property type="evidence" value="ECO:0007669"/>
    <property type="project" value="TreeGrafter"/>
</dbReference>
<evidence type="ECO:0000256" key="1">
    <source>
        <dbReference type="ARBA" id="ARBA00008655"/>
    </source>
</evidence>
<feature type="domain" description="Phospholipid/glycerol acyltransferase" evidence="5">
    <location>
        <begin position="143"/>
        <end position="267"/>
    </location>
</feature>
<evidence type="ECO:0000259" key="5">
    <source>
        <dbReference type="SMART" id="SM00563"/>
    </source>
</evidence>
<keyword evidence="4" id="KW-0472">Membrane</keyword>
<keyword evidence="3" id="KW-0012">Acyltransferase</keyword>
<dbReference type="CDD" id="cd07990">
    <property type="entry name" value="LPLAT_LCLAT1-like"/>
    <property type="match status" value="1"/>
</dbReference>
<dbReference type="SUPFAM" id="SSF69593">
    <property type="entry name" value="Glycerol-3-phosphate (1)-acyltransferase"/>
    <property type="match status" value="1"/>
</dbReference>
<protein>
    <recommendedName>
        <fullName evidence="5">Phospholipid/glycerol acyltransferase domain-containing protein</fullName>
    </recommendedName>
</protein>
<comment type="caution">
    <text evidence="6">The sequence shown here is derived from an EMBL/GenBank/DDBJ whole genome shotgun (WGS) entry which is preliminary data.</text>
</comment>
<dbReference type="GO" id="GO:0036149">
    <property type="term" value="P:phosphatidylinositol acyl-chain remodeling"/>
    <property type="evidence" value="ECO:0007669"/>
    <property type="project" value="TreeGrafter"/>
</dbReference>
<comment type="similarity">
    <text evidence="1">Belongs to the 1-acyl-sn-glycerol-3-phosphate acyltransferase family.</text>
</comment>
<dbReference type="InterPro" id="IPR032098">
    <property type="entry name" value="Acyltransf_C"/>
</dbReference>
<dbReference type="Pfam" id="PF16076">
    <property type="entry name" value="Acyltransf_C"/>
    <property type="match status" value="1"/>
</dbReference>
<reference evidence="7" key="1">
    <citation type="journal article" date="2019" name="bioRxiv">
        <title>Genomics, evolutionary history and diagnostics of the Alternaria alternata species group including apple and Asian pear pathotypes.</title>
        <authorList>
            <person name="Armitage A.D."/>
            <person name="Cockerton H.M."/>
            <person name="Sreenivasaprasad S."/>
            <person name="Woodhall J.W."/>
            <person name="Lane C.R."/>
            <person name="Harrison R.J."/>
            <person name="Clarkson J.P."/>
        </authorList>
    </citation>
    <scope>NUCLEOTIDE SEQUENCE [LARGE SCALE GENOMIC DNA]</scope>
    <source>
        <strain evidence="7">RGR 97.0016</strain>
    </source>
</reference>
<evidence type="ECO:0000313" key="6">
    <source>
        <dbReference type="EMBL" id="RYO63352.1"/>
    </source>
</evidence>
<dbReference type="PANTHER" id="PTHR10983:SF16">
    <property type="entry name" value="LYSOCARDIOLIPIN ACYLTRANSFERASE 1"/>
    <property type="match status" value="1"/>
</dbReference>
<dbReference type="SMART" id="SM00563">
    <property type="entry name" value="PlsC"/>
    <property type="match status" value="1"/>
</dbReference>
<sequence>MSFASARSLVLNSNSKEQLTASDEPVACTKSSFPTSTKGNTHTQSLRSEVFKTIQAILLALCFIASTICLHFQQWLGGPIYLLNRKCFYAWQAVVKESTALLLISLNQWIAPCSAKISGDASVRGQIRKTSSGWVHLDFPDRLVLIANHQIYTDWLFLWWSAYTTHHHGHLFIVLKDSLKNIPVLGPGMMFFSWVFLSRRWEADRPRFEHRMSHLSNPSLQQAMWLLIFPEGTNLSGNTRGMSEKWASKMNIHDLKHVLLPRTRGLQFCLEALNPTVKWVYDCTIAYEGIPPGEFGQDIYSLHNLYIKSHDAPVTHIHWRRFDVANIPLSDAKAFDQWLYKRWAEKDELLEHFQQHDCFPADEGYVEAQIKLNNSLEILQIMASALAVILVWWLVKTITQSFTAFPLLDM</sequence>
<evidence type="ECO:0000313" key="7">
    <source>
        <dbReference type="Proteomes" id="UP000293823"/>
    </source>
</evidence>
<dbReference type="AlphaFoldDB" id="A0A4Q4S106"/>
<proteinExistence type="inferred from homology"/>
<feature type="transmembrane region" description="Helical" evidence="4">
    <location>
        <begin position="378"/>
        <end position="395"/>
    </location>
</feature>
<keyword evidence="4" id="KW-1133">Transmembrane helix</keyword>
<evidence type="ECO:0000256" key="4">
    <source>
        <dbReference type="SAM" id="Phobius"/>
    </source>
</evidence>
<evidence type="ECO:0000256" key="3">
    <source>
        <dbReference type="ARBA" id="ARBA00023315"/>
    </source>
</evidence>
<dbReference type="InterPro" id="IPR002123">
    <property type="entry name" value="Plipid/glycerol_acylTrfase"/>
</dbReference>
<keyword evidence="4" id="KW-0812">Transmembrane</keyword>
<dbReference type="GO" id="GO:0016746">
    <property type="term" value="F:acyltransferase activity"/>
    <property type="evidence" value="ECO:0007669"/>
    <property type="project" value="UniProtKB-KW"/>
</dbReference>